<dbReference type="Proteomes" id="UP000078560">
    <property type="component" value="Unassembled WGS sequence"/>
</dbReference>
<reference evidence="1" key="2">
    <citation type="submission" date="2016-05" db="EMBL/GenBank/DDBJ databases">
        <authorList>
            <person name="Lavstsen T."/>
            <person name="Jespersen J.S."/>
        </authorList>
    </citation>
    <scope>NUCLEOTIDE SEQUENCE [LARGE SCALE GENOMIC DNA]</scope>
</reference>
<accession>A0A1A8VLZ8</accession>
<dbReference type="EMBL" id="FLQU01002076">
    <property type="protein sequence ID" value="SBS95533.1"/>
    <property type="molecule type" value="Genomic_DNA"/>
</dbReference>
<evidence type="ECO:0000313" key="1">
    <source>
        <dbReference type="EMBL" id="SBS80676.1"/>
    </source>
</evidence>
<evidence type="ECO:0000313" key="4">
    <source>
        <dbReference type="Proteomes" id="UP000078560"/>
    </source>
</evidence>
<dbReference type="EMBL" id="FLQV01000048">
    <property type="protein sequence ID" value="SBS80676.1"/>
    <property type="molecule type" value="Genomic_DNA"/>
</dbReference>
<name>A0A1A8VLZ8_PLAOA</name>
<evidence type="ECO:0000313" key="2">
    <source>
        <dbReference type="EMBL" id="SBS95533.1"/>
    </source>
</evidence>
<proteinExistence type="predicted"/>
<reference evidence="3 4" key="1">
    <citation type="submission" date="2016-05" db="EMBL/GenBank/DDBJ databases">
        <authorList>
            <person name="Naeem Raeece"/>
        </authorList>
    </citation>
    <scope>NUCLEOTIDE SEQUENCE [LARGE SCALE GENOMIC DNA]</scope>
</reference>
<evidence type="ECO:0000313" key="3">
    <source>
        <dbReference type="Proteomes" id="UP000078546"/>
    </source>
</evidence>
<dbReference type="Proteomes" id="UP000078546">
    <property type="component" value="Unassembled WGS sequence"/>
</dbReference>
<gene>
    <name evidence="1" type="ORF">POVCU1_002230</name>
    <name evidence="2" type="ORF">POVCU2_0096560</name>
</gene>
<sequence length="78" mass="9303">MLNEESNHSSSEKYYMVTTYWKRMYHVGEKIIPVCVTHVQDYSNPCLFLLLVSIRKNPCTNQHSRNVRTNVRLNTEHF</sequence>
<protein>
    <submittedName>
        <fullName evidence="1">Uncharacterized protein</fullName>
    </submittedName>
</protein>
<dbReference type="AlphaFoldDB" id="A0A1A8VLZ8"/>
<organism evidence="1 3">
    <name type="scientific">Plasmodium ovale curtisi</name>
    <dbReference type="NCBI Taxonomy" id="864141"/>
    <lineage>
        <taxon>Eukaryota</taxon>
        <taxon>Sar</taxon>
        <taxon>Alveolata</taxon>
        <taxon>Apicomplexa</taxon>
        <taxon>Aconoidasida</taxon>
        <taxon>Haemosporida</taxon>
        <taxon>Plasmodiidae</taxon>
        <taxon>Plasmodium</taxon>
        <taxon>Plasmodium (Plasmodium)</taxon>
    </lineage>
</organism>